<evidence type="ECO:0000313" key="13">
    <source>
        <dbReference type="Proteomes" id="UP001163166"/>
    </source>
</evidence>
<feature type="binding site" evidence="9">
    <location>
        <position position="205"/>
    </location>
    <ligand>
        <name>alpha-D-glucose 1-phosphate</name>
        <dbReference type="ChEBI" id="CHEBI:58601"/>
    </ligand>
</feature>
<feature type="domain" description="Glucose-1-phosphate adenylyltransferase/Bifunctional protein GlmU-like C-terminal hexapeptide" evidence="11">
    <location>
        <begin position="307"/>
        <end position="410"/>
    </location>
</feature>
<dbReference type="InterPro" id="IPR011004">
    <property type="entry name" value="Trimer_LpxA-like_sf"/>
</dbReference>
<dbReference type="Pfam" id="PF00483">
    <property type="entry name" value="NTP_transferase"/>
    <property type="match status" value="1"/>
</dbReference>
<dbReference type="Pfam" id="PF24894">
    <property type="entry name" value="Hexapep_GlmU"/>
    <property type="match status" value="1"/>
</dbReference>
<dbReference type="SUPFAM" id="SSF51161">
    <property type="entry name" value="Trimeric LpxA-like enzymes"/>
    <property type="match status" value="1"/>
</dbReference>
<dbReference type="Gene3D" id="3.90.550.10">
    <property type="entry name" value="Spore Coat Polysaccharide Biosynthesis Protein SpsA, Chain A"/>
    <property type="match status" value="1"/>
</dbReference>
<gene>
    <name evidence="9 12" type="primary">glgC</name>
    <name evidence="12" type="ORF">KQX62_01975</name>
</gene>
<feature type="binding site" evidence="9">
    <location>
        <position position="107"/>
    </location>
    <ligand>
        <name>alpha-D-glucose 1-phosphate</name>
        <dbReference type="ChEBI" id="CHEBI:58601"/>
    </ligand>
</feature>
<dbReference type="NCBIfam" id="TIGR02091">
    <property type="entry name" value="glgC"/>
    <property type="match status" value="1"/>
</dbReference>
<feature type="site" description="Could play a key role in the communication between the regulatory and the substrate sites" evidence="9">
    <location>
        <position position="106"/>
    </location>
</feature>
<dbReference type="InterPro" id="IPR056818">
    <property type="entry name" value="GlmU/GlgC-like_hexapep"/>
</dbReference>
<evidence type="ECO:0000313" key="12">
    <source>
        <dbReference type="EMBL" id="UYO40102.1"/>
    </source>
</evidence>
<dbReference type="GO" id="GO:0005978">
    <property type="term" value="P:glycogen biosynthetic process"/>
    <property type="evidence" value="ECO:0007669"/>
    <property type="project" value="UniProtKB-UniRule"/>
</dbReference>
<protein>
    <recommendedName>
        <fullName evidence="9">Glucose-1-phosphate adenylyltransferase</fullName>
        <ecNumber evidence="9">2.7.7.27</ecNumber>
    </recommendedName>
    <alternativeName>
        <fullName evidence="9">ADP-glucose pyrophosphorylase</fullName>
        <shortName evidence="9">ADPGlc PPase</shortName>
    </alternativeName>
    <alternativeName>
        <fullName evidence="9">ADP-glucose synthase</fullName>
    </alternativeName>
</protein>
<dbReference type="SUPFAM" id="SSF53448">
    <property type="entry name" value="Nucleotide-diphospho-sugar transferases"/>
    <property type="match status" value="1"/>
</dbReference>
<dbReference type="PROSITE" id="PS00810">
    <property type="entry name" value="ADP_GLC_PYROPHOSPH_3"/>
    <property type="match status" value="1"/>
</dbReference>
<evidence type="ECO:0000256" key="1">
    <source>
        <dbReference type="ARBA" id="ARBA00010443"/>
    </source>
</evidence>
<dbReference type="GO" id="GO:0008878">
    <property type="term" value="F:glucose-1-phosphate adenylyltransferase activity"/>
    <property type="evidence" value="ECO:0007669"/>
    <property type="project" value="UniProtKB-UniRule"/>
</dbReference>
<dbReference type="CDD" id="cd04651">
    <property type="entry name" value="LbH_G1P_AT_C"/>
    <property type="match status" value="1"/>
</dbReference>
<evidence type="ECO:0000256" key="4">
    <source>
        <dbReference type="ARBA" id="ARBA00022695"/>
    </source>
</evidence>
<keyword evidence="7 9" id="KW-0320">Glycogen biosynthesis</keyword>
<dbReference type="InterPro" id="IPR023049">
    <property type="entry name" value="GlgC_bac"/>
</dbReference>
<keyword evidence="4 9" id="KW-0548">Nucleotidyltransferase</keyword>
<comment type="catalytic activity">
    <reaction evidence="9">
        <text>alpha-D-glucose 1-phosphate + ATP + H(+) = ADP-alpha-D-glucose + diphosphate</text>
        <dbReference type="Rhea" id="RHEA:12120"/>
        <dbReference type="ChEBI" id="CHEBI:15378"/>
        <dbReference type="ChEBI" id="CHEBI:30616"/>
        <dbReference type="ChEBI" id="CHEBI:33019"/>
        <dbReference type="ChEBI" id="CHEBI:57498"/>
        <dbReference type="ChEBI" id="CHEBI:58601"/>
        <dbReference type="EC" id="2.7.7.27"/>
    </reaction>
</comment>
<comment type="function">
    <text evidence="9">Involved in the biosynthesis of ADP-glucose, a building block required for the elongation reactions to produce glycogen. Catalyzes the reaction between ATP and alpha-D-glucose 1-phosphate (G1P) to produce pyrophosphate and ADP-Glc.</text>
</comment>
<dbReference type="PANTHER" id="PTHR43523:SF2">
    <property type="entry name" value="GLUCOSE-1-PHOSPHATE ADENYLYLTRANSFERASE"/>
    <property type="match status" value="1"/>
</dbReference>
<dbReference type="PANTHER" id="PTHR43523">
    <property type="entry name" value="GLUCOSE-1-PHOSPHATE ADENYLYLTRANSFERASE-RELATED"/>
    <property type="match status" value="1"/>
</dbReference>
<comment type="subunit">
    <text evidence="9">Homotetramer.</text>
</comment>
<keyword evidence="2 9" id="KW-0321">Glycogen metabolism</keyword>
<dbReference type="EMBL" id="CP076676">
    <property type="protein sequence ID" value="UYO40102.1"/>
    <property type="molecule type" value="Genomic_DNA"/>
</dbReference>
<dbReference type="CDD" id="cd02508">
    <property type="entry name" value="ADP_Glucose_PP"/>
    <property type="match status" value="1"/>
</dbReference>
<dbReference type="HAMAP" id="MF_00624">
    <property type="entry name" value="GlgC"/>
    <property type="match status" value="1"/>
</dbReference>
<reference evidence="12" key="1">
    <citation type="journal article" date="2022" name="Biol. Control">
        <title>In silico genomic analysis of Rhodopseudomonas palustris strains revealed potential biocontrol agents and crop yield enhancers.</title>
        <authorList>
            <person name="Surachat K."/>
            <person name="Kantachote D."/>
            <person name="Deachamag P."/>
            <person name="Wonglapsuwan M."/>
        </authorList>
    </citation>
    <scope>NUCLEOTIDE SEQUENCE</scope>
    <source>
        <strain evidence="12">TLS06</strain>
    </source>
</reference>
<feature type="binding site" evidence="9">
    <location>
        <position position="172"/>
    </location>
    <ligand>
        <name>alpha-D-glucose 1-phosphate</name>
        <dbReference type="ChEBI" id="CHEBI:58601"/>
    </ligand>
</feature>
<dbReference type="EC" id="2.7.7.27" evidence="9"/>
<comment type="similarity">
    <text evidence="1 9">Belongs to the bacterial/plant glucose-1-phosphate adenylyltransferase family.</text>
</comment>
<organism evidence="12 13">
    <name type="scientific">Rhodopseudomonas palustris</name>
    <dbReference type="NCBI Taxonomy" id="1076"/>
    <lineage>
        <taxon>Bacteria</taxon>
        <taxon>Pseudomonadati</taxon>
        <taxon>Pseudomonadota</taxon>
        <taxon>Alphaproteobacteria</taxon>
        <taxon>Hyphomicrobiales</taxon>
        <taxon>Nitrobacteraceae</taxon>
        <taxon>Rhodopseudomonas</taxon>
    </lineage>
</organism>
<dbReference type="GO" id="GO:0005524">
    <property type="term" value="F:ATP binding"/>
    <property type="evidence" value="ECO:0007669"/>
    <property type="project" value="UniProtKB-KW"/>
</dbReference>
<evidence type="ECO:0000256" key="9">
    <source>
        <dbReference type="HAMAP-Rule" id="MF_00624"/>
    </source>
</evidence>
<evidence type="ECO:0000256" key="7">
    <source>
        <dbReference type="ARBA" id="ARBA00023056"/>
    </source>
</evidence>
<dbReference type="PROSITE" id="PS00809">
    <property type="entry name" value="ADP_GLC_PYROPHOSPH_2"/>
    <property type="match status" value="1"/>
</dbReference>
<evidence type="ECO:0000256" key="6">
    <source>
        <dbReference type="ARBA" id="ARBA00022840"/>
    </source>
</evidence>
<dbReference type="Proteomes" id="UP001163166">
    <property type="component" value="Chromosome"/>
</dbReference>
<dbReference type="PROSITE" id="PS00808">
    <property type="entry name" value="ADP_GLC_PYROPHOSPH_1"/>
    <property type="match status" value="1"/>
</dbReference>
<feature type="domain" description="Nucleotidyl transferase" evidence="10">
    <location>
        <begin position="16"/>
        <end position="284"/>
    </location>
</feature>
<sequence length="420" mass="47090">MSQGVTAPFARHAMAYVLAGGRGSRLMELTDWRAKPAVYFGGKSRIIDFALSNALNSGIRRIAVATQYKAHSLIRHLQRGWNFFRPERNESFDILPASQRVSEEMWYRGTADAVYQNIDIIESYDPKFIVLLAGDHVYKMDYEKMLQQHVEQGADVTVGCLEVPRAEATAFGVMHIDESDRIISFLEKPADPPAMPGKADKSLVSMGIYVFETKFLLDELRRDAADPNSTHDFGKDIIPYIVKHGKAVAHHFDKSCRRSSSEAISYWRDVGTVDAYWAANIDLTDIVPELDLYDREWPIWTYGEITPPAKFVHDKEGRRGEAVSSLVSGGCIISGASLRHSLLFTGVRVHSFSHVENTVVLPYADIGRSCRLKNVVIDAEVKLPVGLVVGEDPELDAKRFRRTENGICLITRAMIEKLDA</sequence>
<dbReference type="NCBIfam" id="NF002023">
    <property type="entry name" value="PRK00844.1"/>
    <property type="match status" value="1"/>
</dbReference>
<comment type="pathway">
    <text evidence="9">Glycan biosynthesis; glycogen biosynthesis.</text>
</comment>
<evidence type="ECO:0000259" key="11">
    <source>
        <dbReference type="Pfam" id="PF24894"/>
    </source>
</evidence>
<keyword evidence="8 9" id="KW-0119">Carbohydrate metabolism</keyword>
<keyword evidence="3 9" id="KW-0808">Transferase</keyword>
<feature type="site" description="Could play a key role in the communication between the regulatory and the substrate sites" evidence="9">
    <location>
        <position position="67"/>
    </location>
</feature>
<dbReference type="RefSeq" id="WP_263990284.1">
    <property type="nucleotide sequence ID" value="NZ_CP076676.1"/>
</dbReference>
<dbReference type="InterPro" id="IPR029044">
    <property type="entry name" value="Nucleotide-diphossugar_trans"/>
</dbReference>
<dbReference type="AlphaFoldDB" id="A0AAX3E034"/>
<dbReference type="Gene3D" id="2.160.10.10">
    <property type="entry name" value="Hexapeptide repeat proteins"/>
    <property type="match status" value="1"/>
</dbReference>
<evidence type="ECO:0000256" key="3">
    <source>
        <dbReference type="ARBA" id="ARBA00022679"/>
    </source>
</evidence>
<keyword evidence="6 9" id="KW-0067">ATP-binding</keyword>
<name>A0AAX3E034_RHOPL</name>
<proteinExistence type="inferred from homology"/>
<keyword evidence="5 9" id="KW-0547">Nucleotide-binding</keyword>
<evidence type="ECO:0000259" key="10">
    <source>
        <dbReference type="Pfam" id="PF00483"/>
    </source>
</evidence>
<dbReference type="InterPro" id="IPR011831">
    <property type="entry name" value="ADP-Glc_PPase"/>
</dbReference>
<evidence type="ECO:0000256" key="5">
    <source>
        <dbReference type="ARBA" id="ARBA00022741"/>
    </source>
</evidence>
<dbReference type="NCBIfam" id="NF001947">
    <property type="entry name" value="PRK00725.1"/>
    <property type="match status" value="1"/>
</dbReference>
<dbReference type="InterPro" id="IPR005836">
    <property type="entry name" value="ADP_Glu_pyroP_CS"/>
</dbReference>
<evidence type="ECO:0000256" key="8">
    <source>
        <dbReference type="ARBA" id="ARBA00023277"/>
    </source>
</evidence>
<evidence type="ECO:0000256" key="2">
    <source>
        <dbReference type="ARBA" id="ARBA00022600"/>
    </source>
</evidence>
<accession>A0AAX3E034</accession>
<dbReference type="InterPro" id="IPR005835">
    <property type="entry name" value="NTP_transferase_dom"/>
</dbReference>
<feature type="binding site" evidence="9">
    <location>
        <begin position="187"/>
        <end position="188"/>
    </location>
    <ligand>
        <name>alpha-D-glucose 1-phosphate</name>
        <dbReference type="ChEBI" id="CHEBI:58601"/>
    </ligand>
</feature>